<dbReference type="InterPro" id="IPR009291">
    <property type="entry name" value="Vps62"/>
</dbReference>
<dbReference type="EMBL" id="ML976681">
    <property type="protein sequence ID" value="KAF1973319.1"/>
    <property type="molecule type" value="Genomic_DNA"/>
</dbReference>
<accession>A0A6A5VAH2</accession>
<evidence type="ECO:0000313" key="1">
    <source>
        <dbReference type="EMBL" id="KAF1973319.1"/>
    </source>
</evidence>
<dbReference type="PANTHER" id="PTHR48174">
    <property type="entry name" value="DUF946 FAMILY PROTEIN"/>
    <property type="match status" value="1"/>
</dbReference>
<organism evidence="1 2">
    <name type="scientific">Bimuria novae-zelandiae CBS 107.79</name>
    <dbReference type="NCBI Taxonomy" id="1447943"/>
    <lineage>
        <taxon>Eukaryota</taxon>
        <taxon>Fungi</taxon>
        <taxon>Dikarya</taxon>
        <taxon>Ascomycota</taxon>
        <taxon>Pezizomycotina</taxon>
        <taxon>Dothideomycetes</taxon>
        <taxon>Pleosporomycetidae</taxon>
        <taxon>Pleosporales</taxon>
        <taxon>Massarineae</taxon>
        <taxon>Didymosphaeriaceae</taxon>
        <taxon>Bimuria</taxon>
    </lineage>
</organism>
<dbReference type="AlphaFoldDB" id="A0A6A5VAH2"/>
<evidence type="ECO:0000313" key="2">
    <source>
        <dbReference type="Proteomes" id="UP000800036"/>
    </source>
</evidence>
<reference evidence="1" key="1">
    <citation type="journal article" date="2020" name="Stud. Mycol.">
        <title>101 Dothideomycetes genomes: a test case for predicting lifestyles and emergence of pathogens.</title>
        <authorList>
            <person name="Haridas S."/>
            <person name="Albert R."/>
            <person name="Binder M."/>
            <person name="Bloem J."/>
            <person name="Labutti K."/>
            <person name="Salamov A."/>
            <person name="Andreopoulos B."/>
            <person name="Baker S."/>
            <person name="Barry K."/>
            <person name="Bills G."/>
            <person name="Bluhm B."/>
            <person name="Cannon C."/>
            <person name="Castanera R."/>
            <person name="Culley D."/>
            <person name="Daum C."/>
            <person name="Ezra D."/>
            <person name="Gonzalez J."/>
            <person name="Henrissat B."/>
            <person name="Kuo A."/>
            <person name="Liang C."/>
            <person name="Lipzen A."/>
            <person name="Lutzoni F."/>
            <person name="Magnuson J."/>
            <person name="Mondo S."/>
            <person name="Nolan M."/>
            <person name="Ohm R."/>
            <person name="Pangilinan J."/>
            <person name="Park H.-J."/>
            <person name="Ramirez L."/>
            <person name="Alfaro M."/>
            <person name="Sun H."/>
            <person name="Tritt A."/>
            <person name="Yoshinaga Y."/>
            <person name="Zwiers L.-H."/>
            <person name="Turgeon B."/>
            <person name="Goodwin S."/>
            <person name="Spatafora J."/>
            <person name="Crous P."/>
            <person name="Grigoriev I."/>
        </authorList>
    </citation>
    <scope>NUCLEOTIDE SEQUENCE</scope>
    <source>
        <strain evidence="1">CBS 107.79</strain>
    </source>
</reference>
<dbReference type="PANTHER" id="PTHR48174:SF5">
    <property type="entry name" value="VACUOLAR PROTEIN SORTING-ASSOCIATED PROTEIN 62"/>
    <property type="match status" value="1"/>
</dbReference>
<evidence type="ECO:0008006" key="3">
    <source>
        <dbReference type="Google" id="ProtNLM"/>
    </source>
</evidence>
<feature type="non-terminal residue" evidence="1">
    <location>
        <position position="1"/>
    </location>
</feature>
<dbReference type="Pfam" id="PF06101">
    <property type="entry name" value="Vps62"/>
    <property type="match status" value="1"/>
</dbReference>
<sequence length="362" mass="39120">MANQTTSADKAVPQYVLDHAPLVYLFSTDPYRPSSFAATLANTRPQIGFKDVSVPASPLTLDNLDQLNSVGAKGGEDVYLASIVDVTTSPAWLNGIQPDANGGTGGKTTCAIIVVDKGKDAVDAFYIYFWAFNWGGVVLGNQLGDHFGDWEHNMIRFVNGQPTAIWYSSHANGAAYTFSAVQKDASGKRPIAYAANGSHALYPTPGLHDHTIPNLPLPAPLLLVDDTDAGPRYDPLLSAYFYSYTPSSSSFAAAAPTPDAPTAWLRYKGRWGDEEYPASDRRQKNLFGNKKFVGGPTGPADKQLGRKEVWPENAWSAGQRLRERVDDGGKGKVKEWFEKLNCFGKGKGKAVTRVKVSGEVVG</sequence>
<protein>
    <recommendedName>
        <fullName evidence="3">Vacuolar protein sorting-associated protein 62</fullName>
    </recommendedName>
</protein>
<dbReference type="Proteomes" id="UP000800036">
    <property type="component" value="Unassembled WGS sequence"/>
</dbReference>
<dbReference type="OrthoDB" id="188042at2759"/>
<keyword evidence="2" id="KW-1185">Reference proteome</keyword>
<gene>
    <name evidence="1" type="ORF">BU23DRAFT_135373</name>
</gene>
<name>A0A6A5VAH2_9PLEO</name>
<proteinExistence type="predicted"/>